<dbReference type="PANTHER" id="PTHR11659">
    <property type="entry name" value="GLUTAMYL-TRNA GLN AMIDOTRANSFERASE SUBUNIT B MITOCHONDRIAL AND PROKARYOTIC PET112-RELATED"/>
    <property type="match status" value="1"/>
</dbReference>
<dbReference type="InterPro" id="IPR023168">
    <property type="entry name" value="GatB_Yqey_C_2"/>
</dbReference>
<dbReference type="InterPro" id="IPR017959">
    <property type="entry name" value="Asn/Gln-tRNA_amidoTrfase_suB/E"/>
</dbReference>
<evidence type="ECO:0000256" key="1">
    <source>
        <dbReference type="ARBA" id="ARBA00005306"/>
    </source>
</evidence>
<dbReference type="OrthoDB" id="1722066at2759"/>
<dbReference type="GO" id="GO:0032543">
    <property type="term" value="P:mitochondrial translation"/>
    <property type="evidence" value="ECO:0007669"/>
    <property type="project" value="UniProtKB-UniRule"/>
</dbReference>
<dbReference type="InterPro" id="IPR017958">
    <property type="entry name" value="Gln-tRNA_amidoTrfase_suB_CS"/>
</dbReference>
<dbReference type="Pfam" id="PF02934">
    <property type="entry name" value="GatB_N"/>
    <property type="match status" value="1"/>
</dbReference>
<keyword evidence="2 7" id="KW-0436">Ligase</keyword>
<keyword evidence="4 7" id="KW-0067">ATP-binding</keyword>
<dbReference type="GO" id="GO:0030956">
    <property type="term" value="C:glutamyl-tRNA(Gln) amidotransferase complex"/>
    <property type="evidence" value="ECO:0007669"/>
    <property type="project" value="UniProtKB-UniRule"/>
</dbReference>
<evidence type="ECO:0000313" key="10">
    <source>
        <dbReference type="Proteomes" id="UP000027195"/>
    </source>
</evidence>
<evidence type="ECO:0000256" key="3">
    <source>
        <dbReference type="ARBA" id="ARBA00022741"/>
    </source>
</evidence>
<dbReference type="EC" id="6.3.5.-" evidence="7"/>
<comment type="catalytic activity">
    <reaction evidence="6 7">
        <text>L-glutamyl-tRNA(Gln) + L-glutamine + ATP + H2O = L-glutaminyl-tRNA(Gln) + L-glutamate + ADP + phosphate + H(+)</text>
        <dbReference type="Rhea" id="RHEA:17521"/>
        <dbReference type="Rhea" id="RHEA-COMP:9681"/>
        <dbReference type="Rhea" id="RHEA-COMP:9684"/>
        <dbReference type="ChEBI" id="CHEBI:15377"/>
        <dbReference type="ChEBI" id="CHEBI:15378"/>
        <dbReference type="ChEBI" id="CHEBI:29985"/>
        <dbReference type="ChEBI" id="CHEBI:30616"/>
        <dbReference type="ChEBI" id="CHEBI:43474"/>
        <dbReference type="ChEBI" id="CHEBI:58359"/>
        <dbReference type="ChEBI" id="CHEBI:78520"/>
        <dbReference type="ChEBI" id="CHEBI:78521"/>
        <dbReference type="ChEBI" id="CHEBI:456216"/>
    </reaction>
</comment>
<sequence>MLPMFQATCATHRTRLVLFRRYSSSLGDTRWPGWQPVIGIEVHAQIKSREKLFSESLAAIDGQPNTRVSLFDAAFPGTLPRLNPKCVQLACRAAVALSSEIQHRSAFDRKHYFYPDLPSGYQITQNYAPLAKGGELRLRRFDRIVRIKQIQLEQDTAKSTSDPKAGKTRIDLNRAGTGLMEIVSEPDMRSPEEAGAYVRELQGLLRCVGASDGNMDEGSLRCDVNVSVSRVGEGFGTRCEVKNLNSVRFLQSAIISEIGRQIQLLESGRAVPQDTRGFDEDSAETYKLRSKEDAPDYRYMPDPNLPPLILDQSFIAQIRECTPALPAVTLARLQSEYGLTLRDAEVLMSIDAGSEVGFDGEPSPGGAVRYFESVAHGRDAKAAVNWITHELLGQLAARKESFAENPVSAHTMGELIDLVASGEITSTSGKALLRYIIQKKTTTPLGELLDTLSLRALDSSSDTLPGLCEAAIAALPSEADAVRKGNERVLMKIIGWVMRQSGGRVDAKKAAELLKERLRGENGGSAKDA</sequence>
<evidence type="ECO:0000256" key="5">
    <source>
        <dbReference type="ARBA" id="ARBA00022917"/>
    </source>
</evidence>
<dbReference type="Pfam" id="PF02637">
    <property type="entry name" value="GatB_Yqey"/>
    <property type="match status" value="1"/>
</dbReference>
<protein>
    <recommendedName>
        <fullName evidence="7">Glutamyl-tRNA(Gln) amidotransferase subunit B, mitochondrial</fullName>
        <shortName evidence="7">Glu-AdT subunit B</shortName>
        <ecNumber evidence="7">6.3.5.-</ecNumber>
    </recommendedName>
</protein>
<dbReference type="GO" id="GO:0070681">
    <property type="term" value="P:glutaminyl-tRNAGln biosynthesis via transamidation"/>
    <property type="evidence" value="ECO:0007669"/>
    <property type="project" value="UniProtKB-UniRule"/>
</dbReference>
<dbReference type="NCBIfam" id="NF004012">
    <property type="entry name" value="PRK05477.1-2"/>
    <property type="match status" value="1"/>
</dbReference>
<dbReference type="Proteomes" id="UP000027195">
    <property type="component" value="Unassembled WGS sequence"/>
</dbReference>
<dbReference type="STRING" id="930990.A0A067M0P8"/>
<name>A0A067M0P8_BOTB1</name>
<dbReference type="SUPFAM" id="SSF89095">
    <property type="entry name" value="GatB/YqeY motif"/>
    <property type="match status" value="1"/>
</dbReference>
<dbReference type="SMART" id="SM00845">
    <property type="entry name" value="GatB_Yqey"/>
    <property type="match status" value="1"/>
</dbReference>
<dbReference type="SUPFAM" id="SSF55931">
    <property type="entry name" value="Glutamine synthetase/guanido kinase"/>
    <property type="match status" value="1"/>
</dbReference>
<dbReference type="InterPro" id="IPR018027">
    <property type="entry name" value="Asn/Gln_amidotransferase"/>
</dbReference>
<dbReference type="InterPro" id="IPR006075">
    <property type="entry name" value="Asn/Gln-tRNA_Trfase_suB/E_cat"/>
</dbReference>
<dbReference type="EMBL" id="KL198093">
    <property type="protein sequence ID" value="KDQ08250.1"/>
    <property type="molecule type" value="Genomic_DNA"/>
</dbReference>
<dbReference type="HAMAP" id="MF_00121">
    <property type="entry name" value="GatB"/>
    <property type="match status" value="1"/>
</dbReference>
<comment type="similarity">
    <text evidence="1 7">Belongs to the GatB/GatE family. GatB subfamily.</text>
</comment>
<organism evidence="9 10">
    <name type="scientific">Botryobasidium botryosum (strain FD-172 SS1)</name>
    <dbReference type="NCBI Taxonomy" id="930990"/>
    <lineage>
        <taxon>Eukaryota</taxon>
        <taxon>Fungi</taxon>
        <taxon>Dikarya</taxon>
        <taxon>Basidiomycota</taxon>
        <taxon>Agaricomycotina</taxon>
        <taxon>Agaricomycetes</taxon>
        <taxon>Cantharellales</taxon>
        <taxon>Botryobasidiaceae</taxon>
        <taxon>Botryobasidium</taxon>
    </lineage>
</organism>
<dbReference type="NCBIfam" id="TIGR00133">
    <property type="entry name" value="gatB"/>
    <property type="match status" value="1"/>
</dbReference>
<dbReference type="GO" id="GO:0005739">
    <property type="term" value="C:mitochondrion"/>
    <property type="evidence" value="ECO:0007669"/>
    <property type="project" value="UniProtKB-SubCell"/>
</dbReference>
<evidence type="ECO:0000313" key="9">
    <source>
        <dbReference type="EMBL" id="KDQ08250.1"/>
    </source>
</evidence>
<feature type="domain" description="Asn/Gln amidotransferase" evidence="8">
    <location>
        <begin position="369"/>
        <end position="518"/>
    </location>
</feature>
<dbReference type="InterPro" id="IPR003789">
    <property type="entry name" value="Asn/Gln_tRNA_amidoTrase-B-like"/>
</dbReference>
<comment type="subcellular location">
    <subcellularLocation>
        <location evidence="7">Mitochondrion</location>
    </subcellularLocation>
</comment>
<keyword evidence="3 7" id="KW-0547">Nucleotide-binding</keyword>
<evidence type="ECO:0000256" key="2">
    <source>
        <dbReference type="ARBA" id="ARBA00022598"/>
    </source>
</evidence>
<comment type="subunit">
    <text evidence="7">Subunit of the heterotrimeric GatCAB amidotransferase (AdT) complex, composed of A, B and C subunits.</text>
</comment>
<dbReference type="GO" id="GO:0050567">
    <property type="term" value="F:glutaminyl-tRNA synthase (glutamine-hydrolyzing) activity"/>
    <property type="evidence" value="ECO:0007669"/>
    <property type="project" value="UniProtKB-UniRule"/>
</dbReference>
<comment type="function">
    <text evidence="7">Allows the formation of correctly charged Gln-tRNA(Gln) through the transamidation of misacylated Glu-tRNA(Gln) in the mitochondria. The reaction takes place in the presence of glutamine and ATP through an activated gamma-phospho-Glu-tRNA(Gln).</text>
</comment>
<proteinExistence type="inferred from homology"/>
<accession>A0A067M0P8</accession>
<dbReference type="GO" id="GO:0005524">
    <property type="term" value="F:ATP binding"/>
    <property type="evidence" value="ECO:0007669"/>
    <property type="project" value="UniProtKB-KW"/>
</dbReference>
<gene>
    <name evidence="9" type="ORF">BOTBODRAFT_59456</name>
</gene>
<evidence type="ECO:0000259" key="8">
    <source>
        <dbReference type="SMART" id="SM00845"/>
    </source>
</evidence>
<dbReference type="InParanoid" id="A0A067M0P8"/>
<dbReference type="Gene3D" id="1.10.10.410">
    <property type="match status" value="1"/>
</dbReference>
<keyword evidence="10" id="KW-1185">Reference proteome</keyword>
<keyword evidence="5 7" id="KW-0648">Protein biosynthesis</keyword>
<dbReference type="NCBIfam" id="NF004014">
    <property type="entry name" value="PRK05477.1-4"/>
    <property type="match status" value="1"/>
</dbReference>
<dbReference type="PROSITE" id="PS01234">
    <property type="entry name" value="GATB"/>
    <property type="match status" value="1"/>
</dbReference>
<evidence type="ECO:0000256" key="6">
    <source>
        <dbReference type="ARBA" id="ARBA00047913"/>
    </source>
</evidence>
<reference evidence="10" key="1">
    <citation type="journal article" date="2014" name="Proc. Natl. Acad. Sci. U.S.A.">
        <title>Extensive sampling of basidiomycete genomes demonstrates inadequacy of the white-rot/brown-rot paradigm for wood decay fungi.</title>
        <authorList>
            <person name="Riley R."/>
            <person name="Salamov A.A."/>
            <person name="Brown D.W."/>
            <person name="Nagy L.G."/>
            <person name="Floudas D."/>
            <person name="Held B.W."/>
            <person name="Levasseur A."/>
            <person name="Lombard V."/>
            <person name="Morin E."/>
            <person name="Otillar R."/>
            <person name="Lindquist E.A."/>
            <person name="Sun H."/>
            <person name="LaButti K.M."/>
            <person name="Schmutz J."/>
            <person name="Jabbour D."/>
            <person name="Luo H."/>
            <person name="Baker S.E."/>
            <person name="Pisabarro A.G."/>
            <person name="Walton J.D."/>
            <person name="Blanchette R.A."/>
            <person name="Henrissat B."/>
            <person name="Martin F."/>
            <person name="Cullen D."/>
            <person name="Hibbett D.S."/>
            <person name="Grigoriev I.V."/>
        </authorList>
    </citation>
    <scope>NUCLEOTIDE SEQUENCE [LARGE SCALE GENOMIC DNA]</scope>
    <source>
        <strain evidence="10">FD-172 SS1</strain>
    </source>
</reference>
<dbReference type="FunCoup" id="A0A067M0P8">
    <property type="interactions" value="304"/>
</dbReference>
<evidence type="ECO:0000256" key="4">
    <source>
        <dbReference type="ARBA" id="ARBA00022840"/>
    </source>
</evidence>
<dbReference type="AlphaFoldDB" id="A0A067M0P8"/>
<dbReference type="InterPro" id="IPR004413">
    <property type="entry name" value="GatB"/>
</dbReference>
<dbReference type="PANTHER" id="PTHR11659:SF0">
    <property type="entry name" value="GLUTAMYL-TRNA(GLN) AMIDOTRANSFERASE SUBUNIT B, MITOCHONDRIAL"/>
    <property type="match status" value="1"/>
</dbReference>
<evidence type="ECO:0000256" key="7">
    <source>
        <dbReference type="HAMAP-Rule" id="MF_03147"/>
    </source>
</evidence>
<keyword evidence="7" id="KW-0496">Mitochondrion</keyword>
<dbReference type="InterPro" id="IPR014746">
    <property type="entry name" value="Gln_synth/guanido_kin_cat_dom"/>
</dbReference>
<dbReference type="HOGENOM" id="CLU_019240_4_0_1"/>